<feature type="transmembrane region" description="Helical" evidence="1">
    <location>
        <begin position="12"/>
        <end position="30"/>
    </location>
</feature>
<gene>
    <name evidence="2" type="ORF">FSB76_18200</name>
</gene>
<name>A0A5B8W2P8_9SPHI</name>
<proteinExistence type="predicted"/>
<dbReference type="AlphaFoldDB" id="A0A5B8W2P8"/>
<evidence type="ECO:0000313" key="3">
    <source>
        <dbReference type="Proteomes" id="UP000321362"/>
    </source>
</evidence>
<dbReference type="RefSeq" id="WP_147055786.1">
    <property type="nucleotide sequence ID" value="NZ_CP042437.1"/>
</dbReference>
<keyword evidence="1" id="KW-1133">Transmembrane helix</keyword>
<organism evidence="2 3">
    <name type="scientific">Mucilaginibacter ginsenosidivorax</name>
    <dbReference type="NCBI Taxonomy" id="862126"/>
    <lineage>
        <taxon>Bacteria</taxon>
        <taxon>Pseudomonadati</taxon>
        <taxon>Bacteroidota</taxon>
        <taxon>Sphingobacteriia</taxon>
        <taxon>Sphingobacteriales</taxon>
        <taxon>Sphingobacteriaceae</taxon>
        <taxon>Mucilaginibacter</taxon>
    </lineage>
</organism>
<evidence type="ECO:0000313" key="2">
    <source>
        <dbReference type="EMBL" id="QEC77779.1"/>
    </source>
</evidence>
<accession>A0A5B8W2P8</accession>
<keyword evidence="3" id="KW-1185">Reference proteome</keyword>
<dbReference type="Proteomes" id="UP000321362">
    <property type="component" value="Chromosome"/>
</dbReference>
<feature type="transmembrane region" description="Helical" evidence="1">
    <location>
        <begin position="42"/>
        <end position="60"/>
    </location>
</feature>
<sequence length="79" mass="9037">MKIFSNSKKFLASQIVSYITFGLALIGKNFSNIGSELAPFKYYIIASFFLAQAFMVYFIIQENKQKAIAKNRLKELNQS</sequence>
<evidence type="ECO:0000256" key="1">
    <source>
        <dbReference type="SAM" id="Phobius"/>
    </source>
</evidence>
<protein>
    <submittedName>
        <fullName evidence="2">Uncharacterized protein</fullName>
    </submittedName>
</protein>
<dbReference type="KEGG" id="mgk:FSB76_18200"/>
<dbReference type="EMBL" id="CP042437">
    <property type="protein sequence ID" value="QEC77779.1"/>
    <property type="molecule type" value="Genomic_DNA"/>
</dbReference>
<reference evidence="2 3" key="1">
    <citation type="journal article" date="2013" name="J. Microbiol.">
        <title>Mucilaginibacter ginsenosidivorax sp. nov., with ginsenoside converting activity isolated from sediment.</title>
        <authorList>
            <person name="Kim J.K."/>
            <person name="Choi T.E."/>
            <person name="Liu Q.M."/>
            <person name="Park H.Y."/>
            <person name="Yi T.H."/>
            <person name="Yoon M.H."/>
            <person name="Kim S.C."/>
            <person name="Im W.T."/>
        </authorList>
    </citation>
    <scope>NUCLEOTIDE SEQUENCE [LARGE SCALE GENOMIC DNA]</scope>
    <source>
        <strain evidence="2 3">KHI28</strain>
    </source>
</reference>
<dbReference type="OrthoDB" id="9894726at2"/>
<keyword evidence="1" id="KW-0472">Membrane</keyword>
<keyword evidence="1" id="KW-0812">Transmembrane</keyword>